<feature type="domain" description="Formyl transferase C-terminal" evidence="8">
    <location>
        <begin position="201"/>
        <end position="298"/>
    </location>
</feature>
<evidence type="ECO:0000259" key="7">
    <source>
        <dbReference type="Pfam" id="PF00551"/>
    </source>
</evidence>
<dbReference type="EMBL" id="PVNS01000009">
    <property type="protein sequence ID" value="PRO65278.1"/>
    <property type="molecule type" value="Genomic_DNA"/>
</dbReference>
<comment type="similarity">
    <text evidence="1 5">Belongs to the Fmt family.</text>
</comment>
<keyword evidence="4 5" id="KW-0648">Protein biosynthesis</keyword>
<evidence type="ECO:0000256" key="6">
    <source>
        <dbReference type="SAM" id="MobiDB-lite"/>
    </source>
</evidence>
<dbReference type="PROSITE" id="PS00373">
    <property type="entry name" value="GART"/>
    <property type="match status" value="1"/>
</dbReference>
<sequence length="313" mass="34362">MKIVFMGTPDFSVPVLKKLQESGHDVTLVVTQPDRPKGRKKELTPPPVKKAALEMGLPVFQPEKIKDHDIIIRNENPDVIVTAAFGQILPKDILDIPPYGAINVHASLLPKYRGGAPIHQAVIDGEKETGITIMYMAEKLDAGNIILQESVAIEPEDTTGTMHDKLSVCGAELVTKALESIQNGTAPSIEQVEEEATFARNITKEMERLDWRKDAESVYNQIRGLSPWPGAYTELEGKRIKIWSAVLTGETSNKDAGTLIHHDGRLLAVCGDHRLIELTEMQPSGRKRMHASAFAAGSPDTDGKVFTNETDES</sequence>
<accession>A0A2P6MG61</accession>
<keyword evidence="3 5" id="KW-0808">Transferase</keyword>
<dbReference type="CDD" id="cd08704">
    <property type="entry name" value="Met_tRNA_FMT_C"/>
    <property type="match status" value="1"/>
</dbReference>
<feature type="binding site" evidence="5">
    <location>
        <begin position="107"/>
        <end position="110"/>
    </location>
    <ligand>
        <name>(6S)-5,6,7,8-tetrahydrofolate</name>
        <dbReference type="ChEBI" id="CHEBI:57453"/>
    </ligand>
</feature>
<dbReference type="SUPFAM" id="SSF50486">
    <property type="entry name" value="FMT C-terminal domain-like"/>
    <property type="match status" value="1"/>
</dbReference>
<dbReference type="Proteomes" id="UP000243650">
    <property type="component" value="Unassembled WGS sequence"/>
</dbReference>
<proteinExistence type="inferred from homology"/>
<dbReference type="SUPFAM" id="SSF53328">
    <property type="entry name" value="Formyltransferase"/>
    <property type="match status" value="1"/>
</dbReference>
<dbReference type="InterPro" id="IPR005793">
    <property type="entry name" value="Formyl_trans_C"/>
</dbReference>
<evidence type="ECO:0000256" key="3">
    <source>
        <dbReference type="ARBA" id="ARBA00022679"/>
    </source>
</evidence>
<evidence type="ECO:0000256" key="2">
    <source>
        <dbReference type="ARBA" id="ARBA00012261"/>
    </source>
</evidence>
<dbReference type="Gene3D" id="3.40.50.12230">
    <property type="match status" value="1"/>
</dbReference>
<dbReference type="AlphaFoldDB" id="A0A2P6MG61"/>
<evidence type="ECO:0000256" key="5">
    <source>
        <dbReference type="HAMAP-Rule" id="MF_00182"/>
    </source>
</evidence>
<feature type="domain" description="Formyl transferase N-terminal" evidence="7">
    <location>
        <begin position="1"/>
        <end position="176"/>
    </location>
</feature>
<dbReference type="InterPro" id="IPR041711">
    <property type="entry name" value="Met-tRNA-FMT_N"/>
</dbReference>
<comment type="function">
    <text evidence="5">Attaches a formyl group to the free amino group of methionyl-tRNA(fMet). The formyl group appears to play a dual role in the initiator identity of N-formylmethionyl-tRNA by promoting its recognition by IF2 and preventing the misappropriation of this tRNA by the elongation apparatus.</text>
</comment>
<dbReference type="FunFam" id="3.40.50.12230:FF:000001">
    <property type="entry name" value="Methionyl-tRNA formyltransferase"/>
    <property type="match status" value="1"/>
</dbReference>
<dbReference type="Pfam" id="PF02911">
    <property type="entry name" value="Formyl_trans_C"/>
    <property type="match status" value="1"/>
</dbReference>
<dbReference type="InterPro" id="IPR011034">
    <property type="entry name" value="Formyl_transferase-like_C_sf"/>
</dbReference>
<dbReference type="RefSeq" id="WP_105959478.1">
    <property type="nucleotide sequence ID" value="NZ_PVNS01000009.1"/>
</dbReference>
<dbReference type="InterPro" id="IPR002376">
    <property type="entry name" value="Formyl_transf_N"/>
</dbReference>
<dbReference type="Pfam" id="PF00551">
    <property type="entry name" value="Formyl_trans_N"/>
    <property type="match status" value="1"/>
</dbReference>
<dbReference type="OrthoDB" id="9802815at2"/>
<protein>
    <recommendedName>
        <fullName evidence="2 5">Methionyl-tRNA formyltransferase</fullName>
        <ecNumber evidence="2 5">2.1.2.9</ecNumber>
    </recommendedName>
</protein>
<keyword evidence="10" id="KW-1185">Reference proteome</keyword>
<dbReference type="PANTHER" id="PTHR11138">
    <property type="entry name" value="METHIONYL-TRNA FORMYLTRANSFERASE"/>
    <property type="match status" value="1"/>
</dbReference>
<evidence type="ECO:0000313" key="10">
    <source>
        <dbReference type="Proteomes" id="UP000243650"/>
    </source>
</evidence>
<evidence type="ECO:0000313" key="9">
    <source>
        <dbReference type="EMBL" id="PRO65278.1"/>
    </source>
</evidence>
<dbReference type="PANTHER" id="PTHR11138:SF5">
    <property type="entry name" value="METHIONYL-TRNA FORMYLTRANSFERASE, MITOCHONDRIAL"/>
    <property type="match status" value="1"/>
</dbReference>
<comment type="caution">
    <text evidence="9">The sequence shown here is derived from an EMBL/GenBank/DDBJ whole genome shotgun (WGS) entry which is preliminary data.</text>
</comment>
<evidence type="ECO:0000256" key="1">
    <source>
        <dbReference type="ARBA" id="ARBA00010699"/>
    </source>
</evidence>
<organism evidence="9 10">
    <name type="scientific">Alkalicoccus urumqiensis</name>
    <name type="common">Bacillus urumqiensis</name>
    <dbReference type="NCBI Taxonomy" id="1548213"/>
    <lineage>
        <taxon>Bacteria</taxon>
        <taxon>Bacillati</taxon>
        <taxon>Bacillota</taxon>
        <taxon>Bacilli</taxon>
        <taxon>Bacillales</taxon>
        <taxon>Bacillaceae</taxon>
        <taxon>Alkalicoccus</taxon>
    </lineage>
</organism>
<dbReference type="InterPro" id="IPR036477">
    <property type="entry name" value="Formyl_transf_N_sf"/>
</dbReference>
<gene>
    <name evidence="5" type="primary">fmt</name>
    <name evidence="9" type="ORF">C6I21_10785</name>
</gene>
<dbReference type="EC" id="2.1.2.9" evidence="2 5"/>
<dbReference type="HAMAP" id="MF_00182">
    <property type="entry name" value="Formyl_trans"/>
    <property type="match status" value="1"/>
</dbReference>
<dbReference type="InterPro" id="IPR044135">
    <property type="entry name" value="Met-tRNA-FMT_C"/>
</dbReference>
<evidence type="ECO:0000259" key="8">
    <source>
        <dbReference type="Pfam" id="PF02911"/>
    </source>
</evidence>
<comment type="catalytic activity">
    <reaction evidence="5">
        <text>L-methionyl-tRNA(fMet) + (6R)-10-formyltetrahydrofolate = N-formyl-L-methionyl-tRNA(fMet) + (6S)-5,6,7,8-tetrahydrofolate + H(+)</text>
        <dbReference type="Rhea" id="RHEA:24380"/>
        <dbReference type="Rhea" id="RHEA-COMP:9952"/>
        <dbReference type="Rhea" id="RHEA-COMP:9953"/>
        <dbReference type="ChEBI" id="CHEBI:15378"/>
        <dbReference type="ChEBI" id="CHEBI:57453"/>
        <dbReference type="ChEBI" id="CHEBI:78530"/>
        <dbReference type="ChEBI" id="CHEBI:78844"/>
        <dbReference type="ChEBI" id="CHEBI:195366"/>
        <dbReference type="EC" id="2.1.2.9"/>
    </reaction>
</comment>
<dbReference type="InterPro" id="IPR001555">
    <property type="entry name" value="GART_AS"/>
</dbReference>
<name>A0A2P6MG61_ALKUR</name>
<reference evidence="9 10" key="1">
    <citation type="submission" date="2018-03" db="EMBL/GenBank/DDBJ databases">
        <title>Bacillus urumqiensis sp. nov., a moderately haloalkaliphilic bacterium isolated from a salt lake.</title>
        <authorList>
            <person name="Zhao B."/>
            <person name="Liao Z."/>
        </authorList>
    </citation>
    <scope>NUCLEOTIDE SEQUENCE [LARGE SCALE GENOMIC DNA]</scope>
    <source>
        <strain evidence="9 10">BZ-SZ-XJ18</strain>
    </source>
</reference>
<dbReference type="FunFam" id="3.40.50.170:FF:000004">
    <property type="entry name" value="Methionyl-tRNA formyltransferase"/>
    <property type="match status" value="1"/>
</dbReference>
<dbReference type="GO" id="GO:0005829">
    <property type="term" value="C:cytosol"/>
    <property type="evidence" value="ECO:0007669"/>
    <property type="project" value="TreeGrafter"/>
</dbReference>
<feature type="region of interest" description="Disordered" evidence="6">
    <location>
        <begin position="291"/>
        <end position="313"/>
    </location>
</feature>
<dbReference type="NCBIfam" id="TIGR00460">
    <property type="entry name" value="fmt"/>
    <property type="match status" value="1"/>
</dbReference>
<dbReference type="GO" id="GO:0004479">
    <property type="term" value="F:methionyl-tRNA formyltransferase activity"/>
    <property type="evidence" value="ECO:0007669"/>
    <property type="project" value="UniProtKB-UniRule"/>
</dbReference>
<dbReference type="CDD" id="cd08646">
    <property type="entry name" value="FMT_core_Met-tRNA-FMT_N"/>
    <property type="match status" value="1"/>
</dbReference>
<dbReference type="InterPro" id="IPR005794">
    <property type="entry name" value="Fmt"/>
</dbReference>
<evidence type="ECO:0000256" key="4">
    <source>
        <dbReference type="ARBA" id="ARBA00022917"/>
    </source>
</evidence>